<dbReference type="Proteomes" id="UP000326198">
    <property type="component" value="Unassembled WGS sequence"/>
</dbReference>
<gene>
    <name evidence="2" type="ORF">BDV26DRAFT_245404</name>
</gene>
<keyword evidence="3" id="KW-1185">Reference proteome</keyword>
<evidence type="ECO:0000256" key="1">
    <source>
        <dbReference type="SAM" id="Phobius"/>
    </source>
</evidence>
<dbReference type="EMBL" id="ML736247">
    <property type="protein sequence ID" value="KAE8376095.1"/>
    <property type="molecule type" value="Genomic_DNA"/>
</dbReference>
<sequence>MVWLNRMTSLPWGWRLWLSPSALGTLYSTSQYYYYLFIFTFTIIIFIFFLGFSPSFSVLQLPSWSCLRGLFTGIVHPQPLKTPTNY</sequence>
<feature type="transmembrane region" description="Helical" evidence="1">
    <location>
        <begin position="32"/>
        <end position="52"/>
    </location>
</feature>
<accession>A0A5N7B251</accession>
<keyword evidence="1" id="KW-0472">Membrane</keyword>
<keyword evidence="1" id="KW-0812">Transmembrane</keyword>
<evidence type="ECO:0000313" key="3">
    <source>
        <dbReference type="Proteomes" id="UP000326198"/>
    </source>
</evidence>
<organism evidence="2 3">
    <name type="scientific">Aspergillus bertholletiae</name>
    <dbReference type="NCBI Taxonomy" id="1226010"/>
    <lineage>
        <taxon>Eukaryota</taxon>
        <taxon>Fungi</taxon>
        <taxon>Dikarya</taxon>
        <taxon>Ascomycota</taxon>
        <taxon>Pezizomycotina</taxon>
        <taxon>Eurotiomycetes</taxon>
        <taxon>Eurotiomycetidae</taxon>
        <taxon>Eurotiales</taxon>
        <taxon>Aspergillaceae</taxon>
        <taxon>Aspergillus</taxon>
        <taxon>Aspergillus subgen. Circumdati</taxon>
    </lineage>
</organism>
<evidence type="ECO:0000313" key="2">
    <source>
        <dbReference type="EMBL" id="KAE8376095.1"/>
    </source>
</evidence>
<protein>
    <submittedName>
        <fullName evidence="2">Uncharacterized protein</fullName>
    </submittedName>
</protein>
<dbReference type="AlphaFoldDB" id="A0A5N7B251"/>
<proteinExistence type="predicted"/>
<keyword evidence="1" id="KW-1133">Transmembrane helix</keyword>
<name>A0A5N7B251_9EURO</name>
<reference evidence="2 3" key="1">
    <citation type="submission" date="2019-04" db="EMBL/GenBank/DDBJ databases">
        <title>Friends and foes A comparative genomics studyof 23 Aspergillus species from section Flavi.</title>
        <authorList>
            <consortium name="DOE Joint Genome Institute"/>
            <person name="Kjaerbolling I."/>
            <person name="Vesth T."/>
            <person name="Frisvad J.C."/>
            <person name="Nybo J.L."/>
            <person name="Theobald S."/>
            <person name="Kildgaard S."/>
            <person name="Isbrandt T."/>
            <person name="Kuo A."/>
            <person name="Sato A."/>
            <person name="Lyhne E.K."/>
            <person name="Kogle M.E."/>
            <person name="Wiebenga A."/>
            <person name="Kun R.S."/>
            <person name="Lubbers R.J."/>
            <person name="Makela M.R."/>
            <person name="Barry K."/>
            <person name="Chovatia M."/>
            <person name="Clum A."/>
            <person name="Daum C."/>
            <person name="Haridas S."/>
            <person name="He G."/>
            <person name="LaButti K."/>
            <person name="Lipzen A."/>
            <person name="Mondo S."/>
            <person name="Riley R."/>
            <person name="Salamov A."/>
            <person name="Simmons B.A."/>
            <person name="Magnuson J.K."/>
            <person name="Henrissat B."/>
            <person name="Mortensen U.H."/>
            <person name="Larsen T.O."/>
            <person name="Devries R.P."/>
            <person name="Grigoriev I.V."/>
            <person name="Machida M."/>
            <person name="Baker S.E."/>
            <person name="Andersen M.R."/>
        </authorList>
    </citation>
    <scope>NUCLEOTIDE SEQUENCE [LARGE SCALE GENOMIC DNA]</scope>
    <source>
        <strain evidence="2 3">IBT 29228</strain>
    </source>
</reference>